<dbReference type="InterPro" id="IPR000195">
    <property type="entry name" value="Rab-GAP-TBC_dom"/>
</dbReference>
<sequence>MSLSDENMKHIVNSLSEEVLTDKLNFEFLKAAENEASRLESGLADLKDYVISGLKQSGHEQKLANFVLRRLPHIKQLHHHLTPEEHKKEPITYIRKSQLAWEKRIWKSLNSMCTELSLPLARKRPDKDFKDMNRKWSELGSDEPNLSQIRPVYAPKDFLEVVSGVKNPNCNDFPLYNNWGLIQATLKVKSLHELRLQYSHMSINQAQSGVDDLTRTPTDIFQGERNKLAKKVIKSCMAGAVQEFLKKGSPTGCRNQIWNSILGIEIGDEEKLYYDQLKNSVLVHDLLVDNLIYKDIKLTATNDDQYFVFEDYLYQVLLPFFRDLVILETIKKSTATPAKSYIRGKLGNEEYAVFYPPNGVIPFHGFSMYVAPLCYCYDDPIMLYYVFRAFYARFFHHLHCVSSHQQGILSLSLLFERLLQQIEPQLFYHLCSIGVQPLKISFKWIIRAFSGYLCSEQVLLLWDRILAYDSLEILAVLAVAIFSFRKTNLLQIQSFQAAEAVMNDLTGLKVIPLLQLTLFSE</sequence>
<comment type="caution">
    <text evidence="2">The sequence shown here is derived from an EMBL/GenBank/DDBJ whole genome shotgun (WGS) entry which is preliminary data.</text>
</comment>
<dbReference type="PANTHER" id="PTHR16110:SF1">
    <property type="entry name" value="TBC1 DOMAIN FAMILY MEMBER 19"/>
    <property type="match status" value="1"/>
</dbReference>
<dbReference type="InterPro" id="IPR035969">
    <property type="entry name" value="Rab-GAP_TBC_sf"/>
</dbReference>
<dbReference type="PROSITE" id="PS50086">
    <property type="entry name" value="TBC_RABGAP"/>
    <property type="match status" value="1"/>
</dbReference>
<reference evidence="2 3" key="1">
    <citation type="submission" date="2020-08" db="EMBL/GenBank/DDBJ databases">
        <authorList>
            <person name="Hejnol A."/>
        </authorList>
    </citation>
    <scope>NUCLEOTIDE SEQUENCE [LARGE SCALE GENOMIC DNA]</scope>
</reference>
<dbReference type="PANTHER" id="PTHR16110">
    <property type="entry name" value="TBC1 DOMAIN FAMILY MEMBER 19"/>
    <property type="match status" value="1"/>
</dbReference>
<evidence type="ECO:0000313" key="2">
    <source>
        <dbReference type="EMBL" id="CAD5123718.1"/>
    </source>
</evidence>
<evidence type="ECO:0000259" key="1">
    <source>
        <dbReference type="PROSITE" id="PS50086"/>
    </source>
</evidence>
<gene>
    <name evidence="2" type="ORF">DGYR_LOCUS11363</name>
</gene>
<accession>A0A7I8W5E1</accession>
<evidence type="ECO:0000313" key="3">
    <source>
        <dbReference type="Proteomes" id="UP000549394"/>
    </source>
</evidence>
<name>A0A7I8W5E1_9ANNE</name>
<organism evidence="2 3">
    <name type="scientific">Dimorphilus gyrociliatus</name>
    <dbReference type="NCBI Taxonomy" id="2664684"/>
    <lineage>
        <taxon>Eukaryota</taxon>
        <taxon>Metazoa</taxon>
        <taxon>Spiralia</taxon>
        <taxon>Lophotrochozoa</taxon>
        <taxon>Annelida</taxon>
        <taxon>Polychaeta</taxon>
        <taxon>Polychaeta incertae sedis</taxon>
        <taxon>Dinophilidae</taxon>
        <taxon>Dimorphilus</taxon>
    </lineage>
</organism>
<keyword evidence="3" id="KW-1185">Reference proteome</keyword>
<dbReference type="EMBL" id="CAJFCJ010000019">
    <property type="protein sequence ID" value="CAD5123718.1"/>
    <property type="molecule type" value="Genomic_DNA"/>
</dbReference>
<feature type="domain" description="Rab-GAP TBC" evidence="1">
    <location>
        <begin position="248"/>
        <end position="469"/>
    </location>
</feature>
<dbReference type="SMART" id="SM00164">
    <property type="entry name" value="TBC"/>
    <property type="match status" value="1"/>
</dbReference>
<proteinExistence type="predicted"/>
<dbReference type="Proteomes" id="UP000549394">
    <property type="component" value="Unassembled WGS sequence"/>
</dbReference>
<dbReference type="AlphaFoldDB" id="A0A7I8W5E1"/>
<protein>
    <submittedName>
        <fullName evidence="2">DgyrCDS12037</fullName>
    </submittedName>
</protein>
<dbReference type="Pfam" id="PF00566">
    <property type="entry name" value="RabGAP-TBC"/>
    <property type="match status" value="1"/>
</dbReference>
<dbReference type="Gene3D" id="1.10.472.80">
    <property type="entry name" value="Ypt/Rab-GAP domain of gyp1p, domain 3"/>
    <property type="match status" value="1"/>
</dbReference>
<dbReference type="SUPFAM" id="SSF47923">
    <property type="entry name" value="Ypt/Rab-GAP domain of gyp1p"/>
    <property type="match status" value="1"/>
</dbReference>
<dbReference type="InterPro" id="IPR042507">
    <property type="entry name" value="TBC1D19"/>
</dbReference>
<dbReference type="OrthoDB" id="10249775at2759"/>